<feature type="domain" description="Histidine kinase" evidence="10">
    <location>
        <begin position="377"/>
        <end position="560"/>
    </location>
</feature>
<dbReference type="PANTHER" id="PTHR44936">
    <property type="entry name" value="SENSOR PROTEIN CREC"/>
    <property type="match status" value="1"/>
</dbReference>
<protein>
    <recommendedName>
        <fullName evidence="3">histidine kinase</fullName>
        <ecNumber evidence="3">2.7.13.3</ecNumber>
    </recommendedName>
</protein>
<sequence>MGRWLGRLSLATKLLLAPAVGIVALAIVAAGAYWGLAQQRDTISTLNDVRFSHLQLALEASAFIQEAHQQLDEALAAAGGERGALARLSKDEVLGKLKTALPTLEYFSGQGLDPREQEVIQATMASLRRYVAMVEQAFAAQQIDALTERRLESAFGVVSWNLTRMVGVERELTDEAFAQSRERSRWLLVAFSALLLLALLAALGATVVVTRHVRSKVEAIHSAAADLAGGNLTRRAEVSSDDEIGRTARAFNYLVDELQRANARVSDEMLALQQRTGELREAQEALVTAARRAGMAEIATNVLHNVGNVLNSVNVATGLIRRTVEHSKAEGLGKVAQMLEGHEGDLAAYLQDDPKGKLLPRYLGQLAKALAAERASLLEDLARLGASVDHIKEIVAMQQSYAGFPASVIESIRVQDLVDDALRMNAESFKRSGVTVVKEIADVPPLALDKHRMLLIMVNLINNAKQAVSGSGGRAPEIRLKVDLADGPKLRVLVADKGEGIAPENLTRIFAHGFTTRRDGHGFGLHSCALAAMEMGGKLTAHSEGAGQGATFTLEIPVAAAARP</sequence>
<dbReference type="InterPro" id="IPR036890">
    <property type="entry name" value="HATPase_C_sf"/>
</dbReference>
<dbReference type="RefSeq" id="WP_187079756.1">
    <property type="nucleotide sequence ID" value="NZ_JACORU010000001.1"/>
</dbReference>
<dbReference type="SMART" id="SM00387">
    <property type="entry name" value="HATPase_c"/>
    <property type="match status" value="1"/>
</dbReference>
<evidence type="ECO:0000256" key="9">
    <source>
        <dbReference type="SAM" id="Phobius"/>
    </source>
</evidence>
<accession>A0A923M5T8</accession>
<evidence type="ECO:0000256" key="3">
    <source>
        <dbReference type="ARBA" id="ARBA00012438"/>
    </source>
</evidence>
<dbReference type="AlphaFoldDB" id="A0A923M5T8"/>
<evidence type="ECO:0000256" key="5">
    <source>
        <dbReference type="ARBA" id="ARBA00022679"/>
    </source>
</evidence>
<keyword evidence="8" id="KW-0067">ATP-binding</keyword>
<keyword evidence="9" id="KW-1133">Transmembrane helix</keyword>
<proteinExistence type="predicted"/>
<keyword evidence="7" id="KW-0418">Kinase</keyword>
<evidence type="ECO:0000256" key="6">
    <source>
        <dbReference type="ARBA" id="ARBA00022741"/>
    </source>
</evidence>
<dbReference type="InterPro" id="IPR004358">
    <property type="entry name" value="Sig_transdc_His_kin-like_C"/>
</dbReference>
<keyword evidence="4" id="KW-0597">Phosphoprotein</keyword>
<name>A0A923M5T8_9BURK</name>
<evidence type="ECO:0000256" key="4">
    <source>
        <dbReference type="ARBA" id="ARBA00022553"/>
    </source>
</evidence>
<evidence type="ECO:0000256" key="1">
    <source>
        <dbReference type="ARBA" id="ARBA00000085"/>
    </source>
</evidence>
<dbReference type="SUPFAM" id="SSF55874">
    <property type="entry name" value="ATPase domain of HSP90 chaperone/DNA topoisomerase II/histidine kinase"/>
    <property type="match status" value="1"/>
</dbReference>
<evidence type="ECO:0000313" key="13">
    <source>
        <dbReference type="Proteomes" id="UP000596827"/>
    </source>
</evidence>
<dbReference type="InterPro" id="IPR005467">
    <property type="entry name" value="His_kinase_dom"/>
</dbReference>
<dbReference type="Pfam" id="PF00672">
    <property type="entry name" value="HAMP"/>
    <property type="match status" value="1"/>
</dbReference>
<dbReference type="GO" id="GO:0005524">
    <property type="term" value="F:ATP binding"/>
    <property type="evidence" value="ECO:0007669"/>
    <property type="project" value="UniProtKB-KW"/>
</dbReference>
<feature type="transmembrane region" description="Helical" evidence="9">
    <location>
        <begin position="15"/>
        <end position="36"/>
    </location>
</feature>
<gene>
    <name evidence="12" type="ORF">H8R02_02480</name>
</gene>
<keyword evidence="9" id="KW-0812">Transmembrane</keyword>
<evidence type="ECO:0000259" key="10">
    <source>
        <dbReference type="PROSITE" id="PS50109"/>
    </source>
</evidence>
<dbReference type="Gene3D" id="6.10.340.10">
    <property type="match status" value="1"/>
</dbReference>
<dbReference type="PRINTS" id="PR00344">
    <property type="entry name" value="BCTRLSENSOR"/>
</dbReference>
<evidence type="ECO:0000256" key="2">
    <source>
        <dbReference type="ARBA" id="ARBA00004370"/>
    </source>
</evidence>
<dbReference type="SMART" id="SM00304">
    <property type="entry name" value="HAMP"/>
    <property type="match status" value="1"/>
</dbReference>
<feature type="transmembrane region" description="Helical" evidence="9">
    <location>
        <begin position="186"/>
        <end position="209"/>
    </location>
</feature>
<dbReference type="GO" id="GO:0016020">
    <property type="term" value="C:membrane"/>
    <property type="evidence" value="ECO:0007669"/>
    <property type="project" value="UniProtKB-SubCell"/>
</dbReference>
<dbReference type="Proteomes" id="UP000596827">
    <property type="component" value="Unassembled WGS sequence"/>
</dbReference>
<dbReference type="InterPro" id="IPR050980">
    <property type="entry name" value="2C_sensor_his_kinase"/>
</dbReference>
<dbReference type="PROSITE" id="PS50109">
    <property type="entry name" value="HIS_KIN"/>
    <property type="match status" value="1"/>
</dbReference>
<dbReference type="GO" id="GO:0004673">
    <property type="term" value="F:protein histidine kinase activity"/>
    <property type="evidence" value="ECO:0007669"/>
    <property type="project" value="UniProtKB-EC"/>
</dbReference>
<feature type="domain" description="HAMP" evidence="11">
    <location>
        <begin position="211"/>
        <end position="263"/>
    </location>
</feature>
<comment type="catalytic activity">
    <reaction evidence="1">
        <text>ATP + protein L-histidine = ADP + protein N-phospho-L-histidine.</text>
        <dbReference type="EC" id="2.7.13.3"/>
    </reaction>
</comment>
<dbReference type="EMBL" id="JACORU010000001">
    <property type="protein sequence ID" value="MBC5763301.1"/>
    <property type="molecule type" value="Genomic_DNA"/>
</dbReference>
<dbReference type="Gene3D" id="3.30.565.10">
    <property type="entry name" value="Histidine kinase-like ATPase, C-terminal domain"/>
    <property type="match status" value="1"/>
</dbReference>
<organism evidence="12 13">
    <name type="scientific">Ramlibacter albus</name>
    <dbReference type="NCBI Taxonomy" id="2079448"/>
    <lineage>
        <taxon>Bacteria</taxon>
        <taxon>Pseudomonadati</taxon>
        <taxon>Pseudomonadota</taxon>
        <taxon>Betaproteobacteria</taxon>
        <taxon>Burkholderiales</taxon>
        <taxon>Comamonadaceae</taxon>
        <taxon>Ramlibacter</taxon>
    </lineage>
</organism>
<evidence type="ECO:0000256" key="7">
    <source>
        <dbReference type="ARBA" id="ARBA00022777"/>
    </source>
</evidence>
<comment type="caution">
    <text evidence="12">The sequence shown here is derived from an EMBL/GenBank/DDBJ whole genome shotgun (WGS) entry which is preliminary data.</text>
</comment>
<dbReference type="SUPFAM" id="SSF158472">
    <property type="entry name" value="HAMP domain-like"/>
    <property type="match status" value="1"/>
</dbReference>
<dbReference type="InterPro" id="IPR003594">
    <property type="entry name" value="HATPase_dom"/>
</dbReference>
<dbReference type="PANTHER" id="PTHR44936:SF10">
    <property type="entry name" value="SENSOR PROTEIN RSTB"/>
    <property type="match status" value="1"/>
</dbReference>
<dbReference type="CDD" id="cd06225">
    <property type="entry name" value="HAMP"/>
    <property type="match status" value="1"/>
</dbReference>
<keyword evidence="6" id="KW-0547">Nucleotide-binding</keyword>
<dbReference type="GO" id="GO:0007165">
    <property type="term" value="P:signal transduction"/>
    <property type="evidence" value="ECO:0007669"/>
    <property type="project" value="InterPro"/>
</dbReference>
<evidence type="ECO:0000313" key="12">
    <source>
        <dbReference type="EMBL" id="MBC5763301.1"/>
    </source>
</evidence>
<evidence type="ECO:0000259" key="11">
    <source>
        <dbReference type="PROSITE" id="PS50885"/>
    </source>
</evidence>
<dbReference type="EC" id="2.7.13.3" evidence="3"/>
<keyword evidence="9" id="KW-0472">Membrane</keyword>
<keyword evidence="5" id="KW-0808">Transferase</keyword>
<reference evidence="12" key="1">
    <citation type="submission" date="2020-08" db="EMBL/GenBank/DDBJ databases">
        <title>Ramlibacter sp. GTP1 16S ribosomal RNA gene genome sequencing and assembly.</title>
        <authorList>
            <person name="Kang M."/>
        </authorList>
    </citation>
    <scope>NUCLEOTIDE SEQUENCE</scope>
    <source>
        <strain evidence="12">GTP1</strain>
    </source>
</reference>
<evidence type="ECO:0000256" key="8">
    <source>
        <dbReference type="ARBA" id="ARBA00022840"/>
    </source>
</evidence>
<comment type="subcellular location">
    <subcellularLocation>
        <location evidence="2">Membrane</location>
    </subcellularLocation>
</comment>
<dbReference type="InterPro" id="IPR003660">
    <property type="entry name" value="HAMP_dom"/>
</dbReference>
<keyword evidence="13" id="KW-1185">Reference proteome</keyword>
<dbReference type="PROSITE" id="PS50885">
    <property type="entry name" value="HAMP"/>
    <property type="match status" value="1"/>
</dbReference>
<dbReference type="Gene3D" id="1.10.287.130">
    <property type="match status" value="1"/>
</dbReference>
<dbReference type="Pfam" id="PF02518">
    <property type="entry name" value="HATPase_c"/>
    <property type="match status" value="1"/>
</dbReference>